<dbReference type="RefSeq" id="WP_066327823.1">
    <property type="nucleotide sequence ID" value="NZ_LWSG01000004.1"/>
</dbReference>
<dbReference type="PIRSF" id="PIRSF016661">
    <property type="entry name" value="BioY"/>
    <property type="match status" value="1"/>
</dbReference>
<keyword evidence="5" id="KW-1185">Reference proteome</keyword>
<dbReference type="GO" id="GO:0005886">
    <property type="term" value="C:plasma membrane"/>
    <property type="evidence" value="ECO:0007669"/>
    <property type="project" value="UniProtKB-SubCell"/>
</dbReference>
<name>A0A179T2N7_9BACI</name>
<gene>
    <name evidence="4" type="ORF">A6K24_16345</name>
</gene>
<dbReference type="Gene3D" id="1.10.1760.20">
    <property type="match status" value="1"/>
</dbReference>
<proteinExistence type="inferred from homology"/>
<feature type="transmembrane region" description="Helical" evidence="3">
    <location>
        <begin position="58"/>
        <end position="79"/>
    </location>
</feature>
<evidence type="ECO:0000313" key="5">
    <source>
        <dbReference type="Proteomes" id="UP000078534"/>
    </source>
</evidence>
<dbReference type="OrthoDB" id="9803495at2"/>
<evidence type="ECO:0000256" key="1">
    <source>
        <dbReference type="ARBA" id="ARBA00010692"/>
    </source>
</evidence>
<comment type="similarity">
    <text evidence="1 2">Belongs to the BioY family.</text>
</comment>
<feature type="transmembrane region" description="Helical" evidence="3">
    <location>
        <begin position="146"/>
        <end position="171"/>
    </location>
</feature>
<keyword evidence="2" id="KW-0813">Transport</keyword>
<dbReference type="AlphaFoldDB" id="A0A179T2N7"/>
<dbReference type="GO" id="GO:0015225">
    <property type="term" value="F:biotin transmembrane transporter activity"/>
    <property type="evidence" value="ECO:0007669"/>
    <property type="project" value="UniProtKB-UniRule"/>
</dbReference>
<dbReference type="EMBL" id="LWSG01000004">
    <property type="protein sequence ID" value="OAS88277.1"/>
    <property type="molecule type" value="Genomic_DNA"/>
</dbReference>
<reference evidence="5" key="1">
    <citation type="submission" date="2016-04" db="EMBL/GenBank/DDBJ databases">
        <authorList>
            <person name="Lyu Z."/>
            <person name="Lyu W."/>
        </authorList>
    </citation>
    <scope>NUCLEOTIDE SEQUENCE [LARGE SCALE GENOMIC DNA]</scope>
    <source>
        <strain evidence="5">C44</strain>
    </source>
</reference>
<feature type="transmembrane region" description="Helical" evidence="3">
    <location>
        <begin position="32"/>
        <end position="49"/>
    </location>
</feature>
<organism evidence="4 5">
    <name type="scientific">Metabacillus litoralis</name>
    <dbReference type="NCBI Taxonomy" id="152268"/>
    <lineage>
        <taxon>Bacteria</taxon>
        <taxon>Bacillati</taxon>
        <taxon>Bacillota</taxon>
        <taxon>Bacilli</taxon>
        <taxon>Bacillales</taxon>
        <taxon>Bacillaceae</taxon>
        <taxon>Metabacillus</taxon>
    </lineage>
</organism>
<feature type="transmembrane region" description="Helical" evidence="3">
    <location>
        <begin position="114"/>
        <end position="134"/>
    </location>
</feature>
<dbReference type="InterPro" id="IPR003784">
    <property type="entry name" value="BioY"/>
</dbReference>
<dbReference type="PANTHER" id="PTHR34295:SF1">
    <property type="entry name" value="BIOTIN TRANSPORTER BIOY"/>
    <property type="match status" value="1"/>
</dbReference>
<dbReference type="STRING" id="152268.A6K24_16345"/>
<accession>A0A179T2N7</accession>
<sequence>MSKNSTISLAVASLFASLTAIGAFIKIPLPYVPFTLQVLFVFLAGALLGSKRGMQSQLVYVAIGLAGVPVFTQGGGIGYVLQPTFGYLIGFIAGAFVVGWITERITNPKTYQFVLANLAGLIVVYLFGVTYLYIALNTWMDVESSWSHVIMVGFLYSIAGDIFIAIISGLLTMRLYKTFSSVRTSNKINIQKERIL</sequence>
<dbReference type="PANTHER" id="PTHR34295">
    <property type="entry name" value="BIOTIN TRANSPORTER BIOY"/>
    <property type="match status" value="1"/>
</dbReference>
<evidence type="ECO:0000256" key="3">
    <source>
        <dbReference type="SAM" id="Phobius"/>
    </source>
</evidence>
<evidence type="ECO:0000313" key="4">
    <source>
        <dbReference type="EMBL" id="OAS88277.1"/>
    </source>
</evidence>
<evidence type="ECO:0000256" key="2">
    <source>
        <dbReference type="PIRNR" id="PIRNR016661"/>
    </source>
</evidence>
<dbReference type="Pfam" id="PF02632">
    <property type="entry name" value="BioY"/>
    <property type="match status" value="1"/>
</dbReference>
<keyword evidence="3" id="KW-1133">Transmembrane helix</keyword>
<feature type="transmembrane region" description="Helical" evidence="3">
    <location>
        <begin position="85"/>
        <end position="102"/>
    </location>
</feature>
<keyword evidence="2 3" id="KW-0472">Membrane</keyword>
<comment type="subcellular location">
    <subcellularLocation>
        <location evidence="2">Cell membrane</location>
        <topology evidence="2">Multi-pass membrane protein</topology>
    </subcellularLocation>
</comment>
<comment type="caution">
    <text evidence="4">The sequence shown here is derived from an EMBL/GenBank/DDBJ whole genome shotgun (WGS) entry which is preliminary data.</text>
</comment>
<keyword evidence="3" id="KW-0812">Transmembrane</keyword>
<protein>
    <recommendedName>
        <fullName evidence="2">Biotin transporter</fullName>
    </recommendedName>
</protein>
<keyword evidence="2" id="KW-1003">Cell membrane</keyword>
<dbReference type="Proteomes" id="UP000078534">
    <property type="component" value="Unassembled WGS sequence"/>
</dbReference>